<dbReference type="EMBL" id="JADXDR010000013">
    <property type="protein sequence ID" value="KAI7845822.1"/>
    <property type="molecule type" value="Genomic_DNA"/>
</dbReference>
<sequence length="303" mass="33192">MRRAALLLLVALLPLAAAAARRSVSETAVPAAKPLDGSEPEGWYLNQTDTFERRSIELTLPDGKTFTLVLPRLLRDNKVFARNFNDTCGLYTLVINDGDVGGPPPHIHLAEDEWFFPTGQGQVRLYHPAPGTWRRYIPGELPGINVPAQQMGSTLLKRGGIFLSPHGTPHFFTRSDSDTRVTNFMAVHHLGMNAKAVVAMGGPQSNNTDQEVMEQSALLGVPLDQAGKFVGNANYTSIRGDVARFDPQLERLQRLFDAGEACFPADGKTPVEFIQPPMDWKNPEADRVDTHLRSSAAGEALLN</sequence>
<dbReference type="AlphaFoldDB" id="A0AAD5DWN5"/>
<gene>
    <name evidence="2" type="ORF">COHA_000732</name>
</gene>
<keyword evidence="1" id="KW-0732">Signal</keyword>
<name>A0AAD5DWN5_9CHLO</name>
<dbReference type="Proteomes" id="UP001205105">
    <property type="component" value="Unassembled WGS sequence"/>
</dbReference>
<evidence type="ECO:0000313" key="3">
    <source>
        <dbReference type="Proteomes" id="UP001205105"/>
    </source>
</evidence>
<dbReference type="SUPFAM" id="SSF51182">
    <property type="entry name" value="RmlC-like cupins"/>
    <property type="match status" value="1"/>
</dbReference>
<evidence type="ECO:0000313" key="2">
    <source>
        <dbReference type="EMBL" id="KAI7845822.1"/>
    </source>
</evidence>
<proteinExistence type="predicted"/>
<accession>A0AAD5DWN5</accession>
<feature type="chain" id="PRO_5041909516" evidence="1">
    <location>
        <begin position="21"/>
        <end position="303"/>
    </location>
</feature>
<keyword evidence="3" id="KW-1185">Reference proteome</keyword>
<dbReference type="InterPro" id="IPR011051">
    <property type="entry name" value="RmlC_Cupin_sf"/>
</dbReference>
<organism evidence="2 3">
    <name type="scientific">Chlorella ohadii</name>
    <dbReference type="NCBI Taxonomy" id="2649997"/>
    <lineage>
        <taxon>Eukaryota</taxon>
        <taxon>Viridiplantae</taxon>
        <taxon>Chlorophyta</taxon>
        <taxon>core chlorophytes</taxon>
        <taxon>Trebouxiophyceae</taxon>
        <taxon>Chlorellales</taxon>
        <taxon>Chlorellaceae</taxon>
        <taxon>Chlorella clade</taxon>
        <taxon>Chlorella</taxon>
    </lineage>
</organism>
<comment type="caution">
    <text evidence="2">The sequence shown here is derived from an EMBL/GenBank/DDBJ whole genome shotgun (WGS) entry which is preliminary data.</text>
</comment>
<dbReference type="InterPro" id="IPR014710">
    <property type="entry name" value="RmlC-like_jellyroll"/>
</dbReference>
<feature type="signal peptide" evidence="1">
    <location>
        <begin position="1"/>
        <end position="20"/>
    </location>
</feature>
<protein>
    <submittedName>
        <fullName evidence="2">Uncharacterized protein</fullName>
    </submittedName>
</protein>
<reference evidence="2" key="1">
    <citation type="submission" date="2020-11" db="EMBL/GenBank/DDBJ databases">
        <title>Chlorella ohadii genome sequencing and assembly.</title>
        <authorList>
            <person name="Murik O."/>
            <person name="Treves H."/>
            <person name="Kedem I."/>
            <person name="Shotland Y."/>
            <person name="Kaplan A."/>
        </authorList>
    </citation>
    <scope>NUCLEOTIDE SEQUENCE</scope>
    <source>
        <strain evidence="2">1</strain>
    </source>
</reference>
<evidence type="ECO:0000256" key="1">
    <source>
        <dbReference type="SAM" id="SignalP"/>
    </source>
</evidence>
<dbReference type="Gene3D" id="2.60.120.10">
    <property type="entry name" value="Jelly Rolls"/>
    <property type="match status" value="1"/>
</dbReference>